<comment type="subcellular location">
    <subcellularLocation>
        <location evidence="1">Cell membrane</location>
        <topology evidence="1">Multi-pass membrane protein</topology>
    </subcellularLocation>
</comment>
<feature type="domain" description="HAMP" evidence="13">
    <location>
        <begin position="306"/>
        <end position="360"/>
    </location>
</feature>
<proteinExistence type="inferred from homology"/>
<keyword evidence="7 11" id="KW-0472">Membrane</keyword>
<keyword evidence="2" id="KW-1003">Cell membrane</keyword>
<keyword evidence="3" id="KW-0488">Methylation</keyword>
<dbReference type="AlphaFoldDB" id="A0AAI9CRG5"/>
<dbReference type="InterPro" id="IPR033462">
    <property type="entry name" value="Cache_3-Cache_2"/>
</dbReference>
<dbReference type="GO" id="GO:0006935">
    <property type="term" value="P:chemotaxis"/>
    <property type="evidence" value="ECO:0007669"/>
    <property type="project" value="UniProtKB-KW"/>
</dbReference>
<comment type="caution">
    <text evidence="14">The sequence shown here is derived from an EMBL/GenBank/DDBJ whole genome shotgun (WGS) entry which is preliminary data.</text>
</comment>
<accession>A0AAI9CRG5</accession>
<dbReference type="PROSITE" id="PS50885">
    <property type="entry name" value="HAMP"/>
    <property type="match status" value="1"/>
</dbReference>
<dbReference type="Gene3D" id="3.30.450.20">
    <property type="entry name" value="PAS domain"/>
    <property type="match status" value="1"/>
</dbReference>
<dbReference type="Pfam" id="PF00672">
    <property type="entry name" value="HAMP"/>
    <property type="match status" value="1"/>
</dbReference>
<keyword evidence="5 11" id="KW-0812">Transmembrane</keyword>
<dbReference type="PANTHER" id="PTHR32089">
    <property type="entry name" value="METHYL-ACCEPTING CHEMOTAXIS PROTEIN MCPB"/>
    <property type="match status" value="1"/>
</dbReference>
<evidence type="ECO:0000256" key="5">
    <source>
        <dbReference type="ARBA" id="ARBA00022692"/>
    </source>
</evidence>
<evidence type="ECO:0000259" key="13">
    <source>
        <dbReference type="PROSITE" id="PS50885"/>
    </source>
</evidence>
<comment type="similarity">
    <text evidence="9">Belongs to the methyl-accepting chemotaxis (MCP) protein family.</text>
</comment>
<dbReference type="PROSITE" id="PS50111">
    <property type="entry name" value="CHEMOTAXIS_TRANSDUC_2"/>
    <property type="match status" value="1"/>
</dbReference>
<organism evidence="14 15">
    <name type="scientific">Vibrio navarrensis</name>
    <dbReference type="NCBI Taxonomy" id="29495"/>
    <lineage>
        <taxon>Bacteria</taxon>
        <taxon>Pseudomonadati</taxon>
        <taxon>Pseudomonadota</taxon>
        <taxon>Gammaproteobacteria</taxon>
        <taxon>Vibrionales</taxon>
        <taxon>Vibrionaceae</taxon>
        <taxon>Vibrio</taxon>
    </lineage>
</organism>
<evidence type="ECO:0000256" key="2">
    <source>
        <dbReference type="ARBA" id="ARBA00022475"/>
    </source>
</evidence>
<dbReference type="Pfam" id="PF17201">
    <property type="entry name" value="Cache_3-Cache_2"/>
    <property type="match status" value="1"/>
</dbReference>
<keyword evidence="4" id="KW-0145">Chemotaxis</keyword>
<dbReference type="Proteomes" id="UP001253463">
    <property type="component" value="Unassembled WGS sequence"/>
</dbReference>
<protein>
    <submittedName>
        <fullName evidence="14">Methyl-accepting chemotaxis protein</fullName>
    </submittedName>
</protein>
<dbReference type="SUPFAM" id="SSF58104">
    <property type="entry name" value="Methyl-accepting chemotaxis protein (MCP) signaling domain"/>
    <property type="match status" value="1"/>
</dbReference>
<dbReference type="CDD" id="cd11386">
    <property type="entry name" value="MCP_signal"/>
    <property type="match status" value="1"/>
</dbReference>
<evidence type="ECO:0000256" key="4">
    <source>
        <dbReference type="ARBA" id="ARBA00022500"/>
    </source>
</evidence>
<reference evidence="14" key="1">
    <citation type="submission" date="2023-10" db="EMBL/GenBank/DDBJ databases">
        <authorList>
            <consortium name="PulseNet: The National Subtyping Network for Foodborne Disease Surveillance"/>
        </authorList>
    </citation>
    <scope>NUCLEOTIDE SEQUENCE</scope>
    <source>
        <strain evidence="14">PNUSAV004886</strain>
    </source>
</reference>
<evidence type="ECO:0000256" key="10">
    <source>
        <dbReference type="PROSITE-ProRule" id="PRU00284"/>
    </source>
</evidence>
<dbReference type="CDD" id="cd06225">
    <property type="entry name" value="HAMP"/>
    <property type="match status" value="1"/>
</dbReference>
<evidence type="ECO:0000256" key="1">
    <source>
        <dbReference type="ARBA" id="ARBA00004651"/>
    </source>
</evidence>
<name>A0AAI9CRG5_9VIBR</name>
<evidence type="ECO:0000313" key="14">
    <source>
        <dbReference type="EMBL" id="ELN6930871.1"/>
    </source>
</evidence>
<sequence>MMNLHSLSIKQKVVIGITFAVLASTILLGIMAQKQSRDVISHRLVDIELPLILNQINLQVDKDVSQLLSAAEQLAKNEFVRESVRDTADPQGQTKLIKQLNNVKEQYQLNDASVANRQTAYYWNQNGFLRQLNQSQDGWFFGFTNSGKQTMVSIFTEANGDVKMFANYQHLSGFTMSGVSKSMDDMVDKLNGFQIEDSGYVFLVDSAGKIQIHRDKQAVGKPLSSYIDSNSAALLNKSKPTVLQIEMSGQDVFVASAYVPSMDWYVVGVVPVEEVFMELNAAATQMMITTGVVAIIFILMGVFLANSITKPIEQIALRFTDLGKGEGDLSQRIEVKGQDEIAQLSSGFNGFIEKIHATMKEVASTSMSLSEAAESVSAKASTTHNNSQEQRDQTIQVVTAINQMGATISEIASNAATAADTANQASDNTKLGREVVSKAKNVIARLADDVEATSQVVTQLATTTRDIGSILDVIRDISDQTNLLALNAAIEAARAGEQGRGFAVVADEVRNLASRTASSTEEIQKMINQLQSDAKDAVTAMEAGKTVTFEGVEATDEAVHVLVSISERISDISDRNTQVATATEEQSTVVHTINQNIEEINAINEVTTNTAEELAEASRDLRLLSQRLDSMVGSFKL</sequence>
<dbReference type="PANTHER" id="PTHR32089:SF39">
    <property type="entry name" value="METHYL-ACCEPTING CHEMOTAXIS PROTEIN HLYB"/>
    <property type="match status" value="1"/>
</dbReference>
<dbReference type="GO" id="GO:0007165">
    <property type="term" value="P:signal transduction"/>
    <property type="evidence" value="ECO:0007669"/>
    <property type="project" value="UniProtKB-KW"/>
</dbReference>
<gene>
    <name evidence="14" type="ORF">RZY48_000237</name>
</gene>
<evidence type="ECO:0000256" key="7">
    <source>
        <dbReference type="ARBA" id="ARBA00023136"/>
    </source>
</evidence>
<dbReference type="Gene3D" id="1.10.287.950">
    <property type="entry name" value="Methyl-accepting chemotaxis protein"/>
    <property type="match status" value="1"/>
</dbReference>
<dbReference type="SMART" id="SM00304">
    <property type="entry name" value="HAMP"/>
    <property type="match status" value="1"/>
</dbReference>
<feature type="transmembrane region" description="Helical" evidence="11">
    <location>
        <begin position="286"/>
        <end position="308"/>
    </location>
</feature>
<evidence type="ECO:0000313" key="15">
    <source>
        <dbReference type="Proteomes" id="UP001253463"/>
    </source>
</evidence>
<evidence type="ECO:0000256" key="3">
    <source>
        <dbReference type="ARBA" id="ARBA00022481"/>
    </source>
</evidence>
<dbReference type="SMART" id="SM00283">
    <property type="entry name" value="MA"/>
    <property type="match status" value="1"/>
</dbReference>
<keyword evidence="6 11" id="KW-1133">Transmembrane helix</keyword>
<dbReference type="EMBL" id="ABNSCA010000001">
    <property type="protein sequence ID" value="ELN6930871.1"/>
    <property type="molecule type" value="Genomic_DNA"/>
</dbReference>
<dbReference type="InterPro" id="IPR004089">
    <property type="entry name" value="MCPsignal_dom"/>
</dbReference>
<dbReference type="GO" id="GO:0005886">
    <property type="term" value="C:plasma membrane"/>
    <property type="evidence" value="ECO:0007669"/>
    <property type="project" value="UniProtKB-SubCell"/>
</dbReference>
<keyword evidence="8 10" id="KW-0807">Transducer</keyword>
<dbReference type="FunFam" id="1.10.287.950:FF:000001">
    <property type="entry name" value="Methyl-accepting chemotaxis sensory transducer"/>
    <property type="match status" value="1"/>
</dbReference>
<dbReference type="CDD" id="cd12912">
    <property type="entry name" value="PDC2_MCP_like"/>
    <property type="match status" value="1"/>
</dbReference>
<evidence type="ECO:0000256" key="8">
    <source>
        <dbReference type="ARBA" id="ARBA00023224"/>
    </source>
</evidence>
<evidence type="ECO:0000256" key="6">
    <source>
        <dbReference type="ARBA" id="ARBA00022989"/>
    </source>
</evidence>
<dbReference type="InterPro" id="IPR003660">
    <property type="entry name" value="HAMP_dom"/>
</dbReference>
<evidence type="ECO:0000259" key="12">
    <source>
        <dbReference type="PROSITE" id="PS50111"/>
    </source>
</evidence>
<dbReference type="Pfam" id="PF00015">
    <property type="entry name" value="MCPsignal"/>
    <property type="match status" value="1"/>
</dbReference>
<evidence type="ECO:0000256" key="9">
    <source>
        <dbReference type="ARBA" id="ARBA00029447"/>
    </source>
</evidence>
<evidence type="ECO:0000256" key="11">
    <source>
        <dbReference type="SAM" id="Phobius"/>
    </source>
</evidence>
<feature type="domain" description="Methyl-accepting transducer" evidence="12">
    <location>
        <begin position="365"/>
        <end position="601"/>
    </location>
</feature>